<dbReference type="AlphaFoldDB" id="K1X0H6"/>
<feature type="compositionally biased region" description="Low complexity" evidence="10">
    <location>
        <begin position="728"/>
        <end position="738"/>
    </location>
</feature>
<sequence length="910" mass="98242">MADVYNISSSPPPRHLATFDMSSSPPLPSIKDIINKKAPVLFARGRESPVPQNASASFTTASALLNQASSKDLDDVRAVANIHDKYAISADPTPKTKNPKKRKVAAKKVDNGEAKVAKPRKTAAKKDAGGECDEPVKKLRKPRAKKADTVDGQGVAVKEPISRKPRAKKADKETLADDTPTAKPTRKTRAKKPDINPQSKLPKGKVTKPPATGSGDGALNLKTAVPKKDTLQDSVDYGLVEAVRRRTAWTPPPPTAHTEAITPLSIDPFADGPASASSIVSGERTRRLTDLIGSYSFMKAENATNSKKTSTVQATRKRKLMELVKTSVATAVAASASPQKGKAPKKKARTITEQATSAYAEAEDVDELPQIPAPLLQYFPLQTTERITSDGFVIPQKPRSKTPVKGGLKAKKGLAKAPILLSPASALKEVGNQDFVFGTSSQLAREDSPTLLRDLHEAMLASNEIDHDDPLADCLLESAPHTIASGGKASISTKRNLWSAASRDASGKLKDIEMVDLADSSPVATKKAPALDISDIPSSIPNDDDEEFWHDVEVLSQSISQEPQPIENFQVPPVPPPVEDAKNSGPLPTPPPTSVSEPPSPQLTKAAASSKSPKASPPSPKRRTASPKRKTIVAKTKDLTMPDFNAYTTAQLAKDIASYRFKPIKSRSSMITLLERCWEGKNRAALASLSTNNKPTPRQSLAKVNAPVSSQKEISPKRARGRPRRDGSSASTAKAAAKSPRKKAMTTVEFLEMDSDTPLSQIRTPKGTQKRTEEVEDIVDSDTPTTPSPRRTPAQMKIKPLTLTITSSTNDDSVELSPISSQKLLFKHITSAVTAAPRSKDSSNPSWHEKILLYDPIILEDLAVWLNTGGLEKVGWDGEVDPKEVKKWCESKSICCLWRESLRNGSRSRY</sequence>
<reference evidence="11 12" key="1">
    <citation type="journal article" date="2012" name="BMC Genomics">
        <title>Sequencing the genome of Marssonina brunnea reveals fungus-poplar co-evolution.</title>
        <authorList>
            <person name="Zhu S."/>
            <person name="Cao Y.-Z."/>
            <person name="Jiang C."/>
            <person name="Tan B.-Y."/>
            <person name="Wang Z."/>
            <person name="Feng S."/>
            <person name="Zhang L."/>
            <person name="Su X.-H."/>
            <person name="Brejova B."/>
            <person name="Vinar T."/>
            <person name="Xu M."/>
            <person name="Wang M.-X."/>
            <person name="Zhang S.-G."/>
            <person name="Huang M.-R."/>
            <person name="Wu R."/>
            <person name="Zhou Y."/>
        </authorList>
    </citation>
    <scope>NUCLEOTIDE SEQUENCE [LARGE SCALE GENOMIC DNA]</scope>
    <source>
        <strain evidence="11 12">MB_m1</strain>
    </source>
</reference>
<dbReference type="HOGENOM" id="CLU_005957_1_0_1"/>
<dbReference type="RefSeq" id="XP_007291374.1">
    <property type="nucleotide sequence ID" value="XM_007291312.1"/>
</dbReference>
<name>K1X0H6_MARBU</name>
<evidence type="ECO:0000256" key="10">
    <source>
        <dbReference type="SAM" id="MobiDB-lite"/>
    </source>
</evidence>
<feature type="compositionally biased region" description="Basic and acidic residues" evidence="10">
    <location>
        <begin position="124"/>
        <end position="137"/>
    </location>
</feature>
<comment type="function">
    <text evidence="9">Regulatory subunit of the SLX1-SLX4 structure-specific endonuclease that resolves DNA secondary structures generated during DNA repair and recombination. Has endonuclease activity towards branched DNA substrates, introducing single-strand cuts in duplex DNA close to junctions with ss-DNA.</text>
</comment>
<evidence type="ECO:0000256" key="9">
    <source>
        <dbReference type="HAMAP-Rule" id="MF_03110"/>
    </source>
</evidence>
<feature type="compositionally biased region" description="Low complexity" evidence="10">
    <location>
        <begin position="781"/>
        <end position="793"/>
    </location>
</feature>
<dbReference type="EMBL" id="JH921433">
    <property type="protein sequence ID" value="EKD18492.1"/>
    <property type="molecule type" value="Genomic_DNA"/>
</dbReference>
<dbReference type="GeneID" id="18759420"/>
<dbReference type="CDD" id="cd22999">
    <property type="entry name" value="SAP_SLX4"/>
    <property type="match status" value="1"/>
</dbReference>
<feature type="compositionally biased region" description="Pro residues" evidence="10">
    <location>
        <begin position="587"/>
        <end position="601"/>
    </location>
</feature>
<protein>
    <recommendedName>
        <fullName evidence="8 9">Structure-specific endonuclease subunit SLX4</fullName>
    </recommendedName>
</protein>
<evidence type="ECO:0000256" key="6">
    <source>
        <dbReference type="ARBA" id="ARBA00023204"/>
    </source>
</evidence>
<dbReference type="OrthoDB" id="5349119at2759"/>
<evidence type="ECO:0000256" key="3">
    <source>
        <dbReference type="ARBA" id="ARBA00022553"/>
    </source>
</evidence>
<keyword evidence="12" id="KW-1185">Reference proteome</keyword>
<dbReference type="KEGG" id="mbe:MBM_03485"/>
<evidence type="ECO:0000256" key="4">
    <source>
        <dbReference type="ARBA" id="ARBA00022763"/>
    </source>
</evidence>
<comment type="similarity">
    <text evidence="2 9">Belongs to the SLX4 family.</text>
</comment>
<dbReference type="Pfam" id="PF09494">
    <property type="entry name" value="Slx4"/>
    <property type="match status" value="1"/>
</dbReference>
<evidence type="ECO:0000256" key="8">
    <source>
        <dbReference type="ARBA" id="ARBA00029496"/>
    </source>
</evidence>
<evidence type="ECO:0000313" key="11">
    <source>
        <dbReference type="EMBL" id="EKD18492.1"/>
    </source>
</evidence>
<comment type="subcellular location">
    <subcellularLocation>
        <location evidence="1 9">Nucleus</location>
    </subcellularLocation>
</comment>
<keyword evidence="4 9" id="KW-0227">DNA damage</keyword>
<feature type="compositionally biased region" description="Polar residues" evidence="10">
    <location>
        <begin position="757"/>
        <end position="767"/>
    </location>
</feature>
<dbReference type="GO" id="GO:0017108">
    <property type="term" value="F:5'-flap endonuclease activity"/>
    <property type="evidence" value="ECO:0007669"/>
    <property type="project" value="InterPro"/>
</dbReference>
<dbReference type="GO" id="GO:0006281">
    <property type="term" value="P:DNA repair"/>
    <property type="evidence" value="ECO:0007669"/>
    <property type="project" value="UniProtKB-UniRule"/>
</dbReference>
<feature type="region of interest" description="Disordered" evidence="10">
    <location>
        <begin position="560"/>
        <end position="637"/>
    </location>
</feature>
<dbReference type="GO" id="GO:0006310">
    <property type="term" value="P:DNA recombination"/>
    <property type="evidence" value="ECO:0007669"/>
    <property type="project" value="UniProtKB-UniRule"/>
</dbReference>
<dbReference type="OMA" id="SICCLWK"/>
<evidence type="ECO:0000256" key="7">
    <source>
        <dbReference type="ARBA" id="ARBA00023242"/>
    </source>
</evidence>
<accession>K1X0H6</accession>
<feature type="compositionally biased region" description="Polar residues" evidence="10">
    <location>
        <begin position="689"/>
        <end position="699"/>
    </location>
</feature>
<keyword evidence="6 9" id="KW-0234">DNA repair</keyword>
<comment type="PTM">
    <text evidence="9">Phosphorylated in response to DNA damage.</text>
</comment>
<feature type="region of interest" description="Disordered" evidence="10">
    <location>
        <begin position="1"/>
        <end position="23"/>
    </location>
</feature>
<keyword evidence="3 9" id="KW-0597">Phosphoprotein</keyword>
<dbReference type="GO" id="GO:0006260">
    <property type="term" value="P:DNA replication"/>
    <property type="evidence" value="ECO:0007669"/>
    <property type="project" value="InterPro"/>
</dbReference>
<dbReference type="STRING" id="1072389.K1X0H6"/>
<dbReference type="GO" id="GO:0033557">
    <property type="term" value="C:Slx1-Slx4 complex"/>
    <property type="evidence" value="ECO:0007669"/>
    <property type="project" value="UniProtKB-UniRule"/>
</dbReference>
<dbReference type="eggNOG" id="ENOG502S832">
    <property type="taxonomic scope" value="Eukaryota"/>
</dbReference>
<dbReference type="InterPro" id="IPR027784">
    <property type="entry name" value="Slx4_ascomycetes"/>
</dbReference>
<organism evidence="11 12">
    <name type="scientific">Marssonina brunnea f. sp. multigermtubi (strain MB_m1)</name>
    <name type="common">Marssonina leaf spot fungus</name>
    <dbReference type="NCBI Taxonomy" id="1072389"/>
    <lineage>
        <taxon>Eukaryota</taxon>
        <taxon>Fungi</taxon>
        <taxon>Dikarya</taxon>
        <taxon>Ascomycota</taxon>
        <taxon>Pezizomycotina</taxon>
        <taxon>Leotiomycetes</taxon>
        <taxon>Helotiales</taxon>
        <taxon>Drepanopezizaceae</taxon>
        <taxon>Drepanopeziza</taxon>
    </lineage>
</organism>
<evidence type="ECO:0000313" key="12">
    <source>
        <dbReference type="Proteomes" id="UP000006753"/>
    </source>
</evidence>
<dbReference type="Proteomes" id="UP000006753">
    <property type="component" value="Unassembled WGS sequence"/>
</dbReference>
<feature type="compositionally biased region" description="Basic residues" evidence="10">
    <location>
        <begin position="97"/>
        <end position="106"/>
    </location>
</feature>
<evidence type="ECO:0000256" key="1">
    <source>
        <dbReference type="ARBA" id="ARBA00004123"/>
    </source>
</evidence>
<keyword evidence="5 9" id="KW-0233">DNA recombination</keyword>
<gene>
    <name evidence="9" type="primary">SLX4</name>
    <name evidence="11" type="ORF">MBM_03485</name>
</gene>
<feature type="region of interest" description="Disordered" evidence="10">
    <location>
        <begin position="89"/>
        <end position="233"/>
    </location>
</feature>
<dbReference type="HAMAP" id="MF_03110">
    <property type="entry name" value="Endonuc_su_Slx4"/>
    <property type="match status" value="1"/>
</dbReference>
<feature type="compositionally biased region" description="Low complexity" evidence="10">
    <location>
        <begin position="605"/>
        <end position="614"/>
    </location>
</feature>
<comment type="subunit">
    <text evidence="9">Forms a heterodimer with SLX1.</text>
</comment>
<feature type="compositionally biased region" description="Basic and acidic residues" evidence="10">
    <location>
        <begin position="107"/>
        <end position="116"/>
    </location>
</feature>
<dbReference type="InParanoid" id="K1X0H6"/>
<proteinExistence type="inferred from homology"/>
<dbReference type="InterPro" id="IPR018574">
    <property type="entry name" value="Structure-sp_endonuc_su_Slx4"/>
</dbReference>
<feature type="region of interest" description="Disordered" evidence="10">
    <location>
        <begin position="689"/>
        <end position="793"/>
    </location>
</feature>
<evidence type="ECO:0000256" key="5">
    <source>
        <dbReference type="ARBA" id="ARBA00023172"/>
    </source>
</evidence>
<feature type="region of interest" description="Disordered" evidence="10">
    <location>
        <begin position="246"/>
        <end position="282"/>
    </location>
</feature>
<evidence type="ECO:0000256" key="2">
    <source>
        <dbReference type="ARBA" id="ARBA00006661"/>
    </source>
</evidence>
<keyword evidence="7 9" id="KW-0539">Nucleus</keyword>
<feature type="compositionally biased region" description="Basic residues" evidence="10">
    <location>
        <begin position="620"/>
        <end position="632"/>
    </location>
</feature>